<evidence type="ECO:0000256" key="1">
    <source>
        <dbReference type="SAM" id="Phobius"/>
    </source>
</evidence>
<evidence type="ECO:0000313" key="3">
    <source>
        <dbReference type="Proteomes" id="UP000076798"/>
    </source>
</evidence>
<dbReference type="CDD" id="cd00229">
    <property type="entry name" value="SGNH_hydrolase"/>
    <property type="match status" value="1"/>
</dbReference>
<reference evidence="2 3" key="1">
    <citation type="journal article" date="2016" name="Mol. Biol. Evol.">
        <title>Comparative Genomics of Early-Diverging Mushroom-Forming Fungi Provides Insights into the Origins of Lignocellulose Decay Capabilities.</title>
        <authorList>
            <person name="Nagy L.G."/>
            <person name="Riley R."/>
            <person name="Tritt A."/>
            <person name="Adam C."/>
            <person name="Daum C."/>
            <person name="Floudas D."/>
            <person name="Sun H."/>
            <person name="Yadav J.S."/>
            <person name="Pangilinan J."/>
            <person name="Larsson K.H."/>
            <person name="Matsuura K."/>
            <person name="Barry K."/>
            <person name="Labutti K."/>
            <person name="Kuo R."/>
            <person name="Ohm R.A."/>
            <person name="Bhattacharya S.S."/>
            <person name="Shirouzu T."/>
            <person name="Yoshinaga Y."/>
            <person name="Martin F.M."/>
            <person name="Grigoriev I.V."/>
            <person name="Hibbett D.S."/>
        </authorList>
    </citation>
    <scope>NUCLEOTIDE SEQUENCE [LARGE SCALE GENOMIC DNA]</scope>
    <source>
        <strain evidence="2 3">HHB10207 ss-3</strain>
    </source>
</reference>
<keyword evidence="1" id="KW-0812">Transmembrane</keyword>
<sequence length="530" mass="59080">MFSYRLSTVSRIVLTLPVIIVILFLQQSFLLSNDKSLTSGSSASYSSKAESSIVPPSCQLCSPDDLLCDKYGSANLARSRAYEGPNARLRRVLRKAHSGQPIKIGILGGSVSAGHGVPEQSDVWHSIYAQWWRDTFFANDRYRGLSSGNSSSPGSKVEMVTLQDGAVRAIESDYFQTCFSEHIDEDVDLVVVELAINDRRFERLAEAYEYLLRALLILPNKPAVINLQTMALSFGQITMGGDLELAVAMYYDTPVINIRNLLLPHIFRASQPSSLLNHYFVQYPNGEPDLRHMGVNGHHVMGDLMVDFTKRVWCDEMRLIEEEERRRLEKMKQHGVSDGQEKLVLGKSDWVSKDFGIPGTEVLEDIPRLRLFQKFDNESQAIPVQPMCSSTTSKKHPLTPLKMDGWKKWTAPHSASKKTYYRSTTPKSTISFAVNVGPVGRVRLTYLRSKTFGLGSSWCWVDVDGVADSEKKYGKRLDGWWNTDGINAGSTTTIAEGIPAGSHVLACRLLEETADPGKGTDFRIIALDST</sequence>
<dbReference type="PANTHER" id="PTHR34407">
    <property type="entry name" value="EXPRESSED PROTEIN"/>
    <property type="match status" value="1"/>
</dbReference>
<keyword evidence="1" id="KW-1133">Transmembrane helix</keyword>
<dbReference type="SUPFAM" id="SSF52266">
    <property type="entry name" value="SGNH hydrolase"/>
    <property type="match status" value="1"/>
</dbReference>
<protein>
    <recommendedName>
        <fullName evidence="4">Capsular associated protein</fullName>
    </recommendedName>
</protein>
<feature type="transmembrane region" description="Helical" evidence="1">
    <location>
        <begin position="12"/>
        <end position="31"/>
    </location>
</feature>
<keyword evidence="3" id="KW-1185">Reference proteome</keyword>
<keyword evidence="1" id="KW-0472">Membrane</keyword>
<name>A0A166C4N9_9AGAM</name>
<dbReference type="AlphaFoldDB" id="A0A166C4N9"/>
<evidence type="ECO:0000313" key="2">
    <source>
        <dbReference type="EMBL" id="KZT37075.1"/>
    </source>
</evidence>
<gene>
    <name evidence="2" type="ORF">SISSUDRAFT_1049011</name>
</gene>
<accession>A0A166C4N9</accession>
<proteinExistence type="predicted"/>
<dbReference type="EMBL" id="KV428092">
    <property type="protein sequence ID" value="KZT37075.1"/>
    <property type="molecule type" value="Genomic_DNA"/>
</dbReference>
<dbReference type="Proteomes" id="UP000076798">
    <property type="component" value="Unassembled WGS sequence"/>
</dbReference>
<evidence type="ECO:0008006" key="4">
    <source>
        <dbReference type="Google" id="ProtNLM"/>
    </source>
</evidence>
<dbReference type="OrthoDB" id="544608at2759"/>
<dbReference type="PANTHER" id="PTHR34407:SF1">
    <property type="entry name" value="SGNH HYDROLASE-TYPE ESTERASE DOMAIN-CONTAINING PROTEIN"/>
    <property type="match status" value="1"/>
</dbReference>
<organism evidence="2 3">
    <name type="scientific">Sistotremastrum suecicum HHB10207 ss-3</name>
    <dbReference type="NCBI Taxonomy" id="1314776"/>
    <lineage>
        <taxon>Eukaryota</taxon>
        <taxon>Fungi</taxon>
        <taxon>Dikarya</taxon>
        <taxon>Basidiomycota</taxon>
        <taxon>Agaricomycotina</taxon>
        <taxon>Agaricomycetes</taxon>
        <taxon>Sistotremastrales</taxon>
        <taxon>Sistotremastraceae</taxon>
        <taxon>Sistotremastrum</taxon>
    </lineage>
</organism>